<protein>
    <recommendedName>
        <fullName evidence="4">O-methyltransferase C-terminal domain-containing protein</fullName>
    </recommendedName>
</protein>
<dbReference type="Gene3D" id="3.40.50.150">
    <property type="entry name" value="Vaccinia Virus protein VP39"/>
    <property type="match status" value="1"/>
</dbReference>
<feature type="domain" description="O-methyltransferase C-terminal" evidence="4">
    <location>
        <begin position="39"/>
        <end position="147"/>
    </location>
</feature>
<dbReference type="VEuPathDB" id="FungiDB:ASPFODRAFT_35610"/>
<name>A0A1M3T8F6_ASPLC</name>
<dbReference type="InterPro" id="IPR016461">
    <property type="entry name" value="COMT-like"/>
</dbReference>
<evidence type="ECO:0000313" key="6">
    <source>
        <dbReference type="Proteomes" id="UP000184063"/>
    </source>
</evidence>
<dbReference type="Proteomes" id="UP000184063">
    <property type="component" value="Unassembled WGS sequence"/>
</dbReference>
<accession>A0A1M3T8F6</accession>
<dbReference type="GO" id="GO:0008171">
    <property type="term" value="F:O-methyltransferase activity"/>
    <property type="evidence" value="ECO:0007669"/>
    <property type="project" value="InterPro"/>
</dbReference>
<reference evidence="6" key="1">
    <citation type="journal article" date="2017" name="Genome Biol.">
        <title>Comparative genomics reveals high biological diversity and specific adaptations in the industrially and medically important fungal genus Aspergillus.</title>
        <authorList>
            <person name="de Vries R.P."/>
            <person name="Riley R."/>
            <person name="Wiebenga A."/>
            <person name="Aguilar-Osorio G."/>
            <person name="Amillis S."/>
            <person name="Uchima C.A."/>
            <person name="Anderluh G."/>
            <person name="Asadollahi M."/>
            <person name="Askin M."/>
            <person name="Barry K."/>
            <person name="Battaglia E."/>
            <person name="Bayram O."/>
            <person name="Benocci T."/>
            <person name="Braus-Stromeyer S.A."/>
            <person name="Caldana C."/>
            <person name="Canovas D."/>
            <person name="Cerqueira G.C."/>
            <person name="Chen F."/>
            <person name="Chen W."/>
            <person name="Choi C."/>
            <person name="Clum A."/>
            <person name="Dos Santos R.A."/>
            <person name="Damasio A.R."/>
            <person name="Diallinas G."/>
            <person name="Emri T."/>
            <person name="Fekete E."/>
            <person name="Flipphi M."/>
            <person name="Freyberg S."/>
            <person name="Gallo A."/>
            <person name="Gournas C."/>
            <person name="Habgood R."/>
            <person name="Hainaut M."/>
            <person name="Harispe M.L."/>
            <person name="Henrissat B."/>
            <person name="Hilden K.S."/>
            <person name="Hope R."/>
            <person name="Hossain A."/>
            <person name="Karabika E."/>
            <person name="Karaffa L."/>
            <person name="Karanyi Z."/>
            <person name="Krasevec N."/>
            <person name="Kuo A."/>
            <person name="Kusch H."/>
            <person name="LaButti K."/>
            <person name="Lagendijk E.L."/>
            <person name="Lapidus A."/>
            <person name="Levasseur A."/>
            <person name="Lindquist E."/>
            <person name="Lipzen A."/>
            <person name="Logrieco A.F."/>
            <person name="MacCabe A."/>
            <person name="Maekelae M.R."/>
            <person name="Malavazi I."/>
            <person name="Melin P."/>
            <person name="Meyer V."/>
            <person name="Mielnichuk N."/>
            <person name="Miskei M."/>
            <person name="Molnar A.P."/>
            <person name="Mule G."/>
            <person name="Ngan C.Y."/>
            <person name="Orejas M."/>
            <person name="Orosz E."/>
            <person name="Ouedraogo J.P."/>
            <person name="Overkamp K.M."/>
            <person name="Park H.-S."/>
            <person name="Perrone G."/>
            <person name="Piumi F."/>
            <person name="Punt P.J."/>
            <person name="Ram A.F."/>
            <person name="Ramon A."/>
            <person name="Rauscher S."/>
            <person name="Record E."/>
            <person name="Riano-Pachon D.M."/>
            <person name="Robert V."/>
            <person name="Roehrig J."/>
            <person name="Ruller R."/>
            <person name="Salamov A."/>
            <person name="Salih N.S."/>
            <person name="Samson R.A."/>
            <person name="Sandor E."/>
            <person name="Sanguinetti M."/>
            <person name="Schuetze T."/>
            <person name="Sepcic K."/>
            <person name="Shelest E."/>
            <person name="Sherlock G."/>
            <person name="Sophianopoulou V."/>
            <person name="Squina F.M."/>
            <person name="Sun H."/>
            <person name="Susca A."/>
            <person name="Todd R.B."/>
            <person name="Tsang A."/>
            <person name="Unkles S.E."/>
            <person name="van de Wiele N."/>
            <person name="van Rossen-Uffink D."/>
            <person name="Oliveira J.V."/>
            <person name="Vesth T.C."/>
            <person name="Visser J."/>
            <person name="Yu J.-H."/>
            <person name="Zhou M."/>
            <person name="Andersen M.R."/>
            <person name="Archer D.B."/>
            <person name="Baker S.E."/>
            <person name="Benoit I."/>
            <person name="Brakhage A.A."/>
            <person name="Braus G.H."/>
            <person name="Fischer R."/>
            <person name="Frisvad J.C."/>
            <person name="Goldman G.H."/>
            <person name="Houbraken J."/>
            <person name="Oakley B."/>
            <person name="Pocsi I."/>
            <person name="Scazzocchio C."/>
            <person name="Seiboth B."/>
            <person name="vanKuyk P.A."/>
            <person name="Wortman J."/>
            <person name="Dyer P.S."/>
            <person name="Grigoriev I.V."/>
        </authorList>
    </citation>
    <scope>NUCLEOTIDE SEQUENCE [LARGE SCALE GENOMIC DNA]</scope>
    <source>
        <strain evidence="6">CBS 106.47</strain>
    </source>
</reference>
<sequence>MDVFELDRLTCGRDDPTNNQNIDADLDGTRRSIIPQDVPAALSYAILHPRIEPLAHDLWNPQPTKGASFYYMRNVLQDHPDDKCVQLLRLQGAAMATDGSSNMLINEIVHRETGAGPRLVEIDIAMMACLAASERTKDEWGNLVRAARLSLVETFTYATDLG</sequence>
<keyword evidence="1" id="KW-0489">Methyltransferase</keyword>
<dbReference type="PROSITE" id="PS51683">
    <property type="entry name" value="SAM_OMT_II"/>
    <property type="match status" value="1"/>
</dbReference>
<dbReference type="OrthoDB" id="2410195at2759"/>
<dbReference type="PANTHER" id="PTHR43712:SF2">
    <property type="entry name" value="O-METHYLTRANSFERASE CICE"/>
    <property type="match status" value="1"/>
</dbReference>
<evidence type="ECO:0000313" key="5">
    <source>
        <dbReference type="EMBL" id="OJZ83041.1"/>
    </source>
</evidence>
<evidence type="ECO:0000256" key="3">
    <source>
        <dbReference type="ARBA" id="ARBA00022691"/>
    </source>
</evidence>
<evidence type="ECO:0000259" key="4">
    <source>
        <dbReference type="Pfam" id="PF00891"/>
    </source>
</evidence>
<dbReference type="EMBL" id="KV878246">
    <property type="protein sequence ID" value="OJZ83041.1"/>
    <property type="molecule type" value="Genomic_DNA"/>
</dbReference>
<evidence type="ECO:0000256" key="1">
    <source>
        <dbReference type="ARBA" id="ARBA00022603"/>
    </source>
</evidence>
<keyword evidence="3" id="KW-0949">S-adenosyl-L-methionine</keyword>
<dbReference type="GO" id="GO:0032259">
    <property type="term" value="P:methylation"/>
    <property type="evidence" value="ECO:0007669"/>
    <property type="project" value="UniProtKB-KW"/>
</dbReference>
<organism evidence="5 6">
    <name type="scientific">Aspergillus luchuensis (strain CBS 106.47)</name>
    <dbReference type="NCBI Taxonomy" id="1137211"/>
    <lineage>
        <taxon>Eukaryota</taxon>
        <taxon>Fungi</taxon>
        <taxon>Dikarya</taxon>
        <taxon>Ascomycota</taxon>
        <taxon>Pezizomycotina</taxon>
        <taxon>Eurotiomycetes</taxon>
        <taxon>Eurotiomycetidae</taxon>
        <taxon>Eurotiales</taxon>
        <taxon>Aspergillaceae</taxon>
        <taxon>Aspergillus</taxon>
        <taxon>Aspergillus subgen. Circumdati</taxon>
    </lineage>
</organism>
<dbReference type="Pfam" id="PF00891">
    <property type="entry name" value="Methyltransf_2"/>
    <property type="match status" value="1"/>
</dbReference>
<dbReference type="InterPro" id="IPR029063">
    <property type="entry name" value="SAM-dependent_MTases_sf"/>
</dbReference>
<dbReference type="AlphaFoldDB" id="A0A1M3T8F6"/>
<keyword evidence="2" id="KW-0808">Transferase</keyword>
<dbReference type="GO" id="GO:0044550">
    <property type="term" value="P:secondary metabolite biosynthetic process"/>
    <property type="evidence" value="ECO:0007669"/>
    <property type="project" value="UniProtKB-ARBA"/>
</dbReference>
<gene>
    <name evidence="5" type="ORF">ASPFODRAFT_35610</name>
</gene>
<proteinExistence type="predicted"/>
<dbReference type="SUPFAM" id="SSF53335">
    <property type="entry name" value="S-adenosyl-L-methionine-dependent methyltransferases"/>
    <property type="match status" value="1"/>
</dbReference>
<dbReference type="PANTHER" id="PTHR43712">
    <property type="entry name" value="PUTATIVE (AFU_ORTHOLOGUE AFUA_4G14580)-RELATED"/>
    <property type="match status" value="1"/>
</dbReference>
<evidence type="ECO:0000256" key="2">
    <source>
        <dbReference type="ARBA" id="ARBA00022679"/>
    </source>
</evidence>
<dbReference type="InterPro" id="IPR001077">
    <property type="entry name" value="COMT_C"/>
</dbReference>